<dbReference type="PRINTS" id="PR01438">
    <property type="entry name" value="UNVRSLSTRESS"/>
</dbReference>
<reference evidence="2 3" key="1">
    <citation type="journal article" date="2023" name="Hortic Res">
        <title>Pangenome of water caltrop reveals structural variations and asymmetric subgenome divergence after allopolyploidization.</title>
        <authorList>
            <person name="Zhang X."/>
            <person name="Chen Y."/>
            <person name="Wang L."/>
            <person name="Yuan Y."/>
            <person name="Fang M."/>
            <person name="Shi L."/>
            <person name="Lu R."/>
            <person name="Comes H.P."/>
            <person name="Ma Y."/>
            <person name="Chen Y."/>
            <person name="Huang G."/>
            <person name="Zhou Y."/>
            <person name="Zheng Z."/>
            <person name="Qiu Y."/>
        </authorList>
    </citation>
    <scope>NUCLEOTIDE SEQUENCE [LARGE SCALE GENOMIC DNA]</scope>
    <source>
        <strain evidence="2">F231</strain>
    </source>
</reference>
<dbReference type="CDD" id="cd23659">
    <property type="entry name" value="USP_At3g01520-like"/>
    <property type="match status" value="1"/>
</dbReference>
<feature type="domain" description="UspA" evidence="1">
    <location>
        <begin position="12"/>
        <end position="96"/>
    </location>
</feature>
<organism evidence="2 3">
    <name type="scientific">Trapa natans</name>
    <name type="common">Water chestnut</name>
    <dbReference type="NCBI Taxonomy" id="22666"/>
    <lineage>
        <taxon>Eukaryota</taxon>
        <taxon>Viridiplantae</taxon>
        <taxon>Streptophyta</taxon>
        <taxon>Embryophyta</taxon>
        <taxon>Tracheophyta</taxon>
        <taxon>Spermatophyta</taxon>
        <taxon>Magnoliopsida</taxon>
        <taxon>eudicotyledons</taxon>
        <taxon>Gunneridae</taxon>
        <taxon>Pentapetalae</taxon>
        <taxon>rosids</taxon>
        <taxon>malvids</taxon>
        <taxon>Myrtales</taxon>
        <taxon>Lythraceae</taxon>
        <taxon>Trapa</taxon>
    </lineage>
</organism>
<name>A0AAN7KHC5_TRANT</name>
<dbReference type="PANTHER" id="PTHR31964:SF113">
    <property type="entry name" value="USPA DOMAIN-CONTAINING PROTEIN"/>
    <property type="match status" value="1"/>
</dbReference>
<gene>
    <name evidence="2" type="ORF">SAY86_026089</name>
</gene>
<dbReference type="SUPFAM" id="SSF52402">
    <property type="entry name" value="Adenine nucleotide alpha hydrolases-like"/>
    <property type="match status" value="1"/>
</dbReference>
<evidence type="ECO:0000259" key="1">
    <source>
        <dbReference type="Pfam" id="PF00582"/>
    </source>
</evidence>
<dbReference type="AlphaFoldDB" id="A0AAN7KHC5"/>
<dbReference type="EMBL" id="JAXQNO010000023">
    <property type="protein sequence ID" value="KAK4764999.1"/>
    <property type="molecule type" value="Genomic_DNA"/>
</dbReference>
<dbReference type="InterPro" id="IPR006016">
    <property type="entry name" value="UspA"/>
</dbReference>
<sequence length="99" mass="10869">MIAAPELIQNLEQNERKLVLALLERAKEIFAKHGVHAETLTEVGDPKEAICEAVDNLNVQLLVLGSHSRGTIQRAFLGSVSNYCVHKSKCPVLVVRKPA</sequence>
<proteinExistence type="predicted"/>
<dbReference type="Pfam" id="PF00582">
    <property type="entry name" value="Usp"/>
    <property type="match status" value="1"/>
</dbReference>
<protein>
    <recommendedName>
        <fullName evidence="1">UspA domain-containing protein</fullName>
    </recommendedName>
</protein>
<comment type="caution">
    <text evidence="2">The sequence shown here is derived from an EMBL/GenBank/DDBJ whole genome shotgun (WGS) entry which is preliminary data.</text>
</comment>
<evidence type="ECO:0000313" key="2">
    <source>
        <dbReference type="EMBL" id="KAK4764999.1"/>
    </source>
</evidence>
<dbReference type="InterPro" id="IPR006015">
    <property type="entry name" value="Universal_stress_UspA"/>
</dbReference>
<evidence type="ECO:0000313" key="3">
    <source>
        <dbReference type="Proteomes" id="UP001346149"/>
    </source>
</evidence>
<dbReference type="InterPro" id="IPR014729">
    <property type="entry name" value="Rossmann-like_a/b/a_fold"/>
</dbReference>
<dbReference type="PANTHER" id="PTHR31964">
    <property type="entry name" value="ADENINE NUCLEOTIDE ALPHA HYDROLASES-LIKE SUPERFAMILY PROTEIN"/>
    <property type="match status" value="1"/>
</dbReference>
<dbReference type="Gene3D" id="3.40.50.620">
    <property type="entry name" value="HUPs"/>
    <property type="match status" value="1"/>
</dbReference>
<accession>A0AAN7KHC5</accession>
<dbReference type="Proteomes" id="UP001346149">
    <property type="component" value="Unassembled WGS sequence"/>
</dbReference>
<keyword evidence="3" id="KW-1185">Reference proteome</keyword>